<dbReference type="AlphaFoldDB" id="A0AAN9SP14"/>
<organism evidence="1 2">
    <name type="scientific">Psophocarpus tetragonolobus</name>
    <name type="common">Winged bean</name>
    <name type="synonym">Dolichos tetragonolobus</name>
    <dbReference type="NCBI Taxonomy" id="3891"/>
    <lineage>
        <taxon>Eukaryota</taxon>
        <taxon>Viridiplantae</taxon>
        <taxon>Streptophyta</taxon>
        <taxon>Embryophyta</taxon>
        <taxon>Tracheophyta</taxon>
        <taxon>Spermatophyta</taxon>
        <taxon>Magnoliopsida</taxon>
        <taxon>eudicotyledons</taxon>
        <taxon>Gunneridae</taxon>
        <taxon>Pentapetalae</taxon>
        <taxon>rosids</taxon>
        <taxon>fabids</taxon>
        <taxon>Fabales</taxon>
        <taxon>Fabaceae</taxon>
        <taxon>Papilionoideae</taxon>
        <taxon>50 kb inversion clade</taxon>
        <taxon>NPAAA clade</taxon>
        <taxon>indigoferoid/millettioid clade</taxon>
        <taxon>Phaseoleae</taxon>
        <taxon>Psophocarpus</taxon>
    </lineage>
</organism>
<accession>A0AAN9SP14</accession>
<name>A0AAN9SP14_PSOTE</name>
<dbReference type="Proteomes" id="UP001386955">
    <property type="component" value="Unassembled WGS sequence"/>
</dbReference>
<comment type="caution">
    <text evidence="1">The sequence shown here is derived from an EMBL/GenBank/DDBJ whole genome shotgun (WGS) entry which is preliminary data.</text>
</comment>
<gene>
    <name evidence="1" type="ORF">VNO78_13063</name>
</gene>
<proteinExistence type="predicted"/>
<evidence type="ECO:0000313" key="1">
    <source>
        <dbReference type="EMBL" id="KAK7401517.1"/>
    </source>
</evidence>
<protein>
    <submittedName>
        <fullName evidence="1">Uncharacterized protein</fullName>
    </submittedName>
</protein>
<sequence length="168" mass="18249">MLMHSSKRGAYASSCTCKTGQGFQGRNSCLCGRSSKFENCSCAHVIYSLLDNVKDMDNDLITNNNGAQPPLGGHMVLFHHPFPYALTTTQVFSMPFIQGSLQLNQCLKSKEVFLVGANSSLLDHGSAWVCNGACPYLIHNAPSKGIQLNRHVATPSLRGTRSSFLVLL</sequence>
<reference evidence="1 2" key="1">
    <citation type="submission" date="2024-01" db="EMBL/GenBank/DDBJ databases">
        <title>The genomes of 5 underutilized Papilionoideae crops provide insights into root nodulation and disease resistanc.</title>
        <authorList>
            <person name="Jiang F."/>
        </authorList>
    </citation>
    <scope>NUCLEOTIDE SEQUENCE [LARGE SCALE GENOMIC DNA]</scope>
    <source>
        <strain evidence="1">DUOXIRENSHENG_FW03</strain>
        <tissue evidence="1">Leaves</tissue>
    </source>
</reference>
<dbReference type="EMBL" id="JAYMYS010000003">
    <property type="protein sequence ID" value="KAK7401517.1"/>
    <property type="molecule type" value="Genomic_DNA"/>
</dbReference>
<keyword evidence="2" id="KW-1185">Reference proteome</keyword>
<evidence type="ECO:0000313" key="2">
    <source>
        <dbReference type="Proteomes" id="UP001386955"/>
    </source>
</evidence>